<evidence type="ECO:0008006" key="6">
    <source>
        <dbReference type="Google" id="ProtNLM"/>
    </source>
</evidence>
<sequence>MLMQMNDDGMSSVQIAKQLRNVVSQLEGVFNRQNERIYAASRLEADEQRGIYQQPKYPKRLIVWLGTSKNGLRSPIIFKPDETISHKNYIEVILQHAQAEGEQLLGDNFIFQQDHATPHTHRESLAWCEENLTFFLDNHRWPPNSLDLNVLHYYVWDAITNNMQCDKVKDYDSLNDETSRGIRHVPKSDLLRSIENWLHRILFILKTKGAFVK</sequence>
<evidence type="ECO:0000313" key="4">
    <source>
        <dbReference type="EMBL" id="CAF3880242.1"/>
    </source>
</evidence>
<dbReference type="Gene3D" id="3.30.420.10">
    <property type="entry name" value="Ribonuclease H-like superfamily/Ribonuclease H"/>
    <property type="match status" value="1"/>
</dbReference>
<reference evidence="3" key="1">
    <citation type="submission" date="2021-02" db="EMBL/GenBank/DDBJ databases">
        <authorList>
            <person name="Nowell W R."/>
        </authorList>
    </citation>
    <scope>NUCLEOTIDE SEQUENCE</scope>
</reference>
<dbReference type="EMBL" id="CAJNOT010002545">
    <property type="protein sequence ID" value="CAF1324999.1"/>
    <property type="molecule type" value="Genomic_DNA"/>
</dbReference>
<dbReference type="EMBL" id="CAJNOL010004190">
    <property type="protein sequence ID" value="CAF1583041.1"/>
    <property type="molecule type" value="Genomic_DNA"/>
</dbReference>
<proteinExistence type="predicted"/>
<dbReference type="PANTHER" id="PTHR47326">
    <property type="entry name" value="TRANSPOSABLE ELEMENT TC3 TRANSPOSASE-LIKE PROTEIN"/>
    <property type="match status" value="1"/>
</dbReference>
<dbReference type="Proteomes" id="UP000663889">
    <property type="component" value="Unassembled WGS sequence"/>
</dbReference>
<keyword evidence="5" id="KW-1185">Reference proteome</keyword>
<dbReference type="Proteomes" id="UP000663870">
    <property type="component" value="Unassembled WGS sequence"/>
</dbReference>
<dbReference type="GO" id="GO:0003676">
    <property type="term" value="F:nucleic acid binding"/>
    <property type="evidence" value="ECO:0007669"/>
    <property type="project" value="InterPro"/>
</dbReference>
<gene>
    <name evidence="4" type="ORF">JBS370_LOCUS19798</name>
    <name evidence="3" type="ORF">JXQ802_LOCUS46430</name>
    <name evidence="2" type="ORF">SEV965_LOCUS28764</name>
    <name evidence="1" type="ORF">ZHD862_LOCUS29215</name>
</gene>
<organism evidence="3 5">
    <name type="scientific">Rotaria sordida</name>
    <dbReference type="NCBI Taxonomy" id="392033"/>
    <lineage>
        <taxon>Eukaryota</taxon>
        <taxon>Metazoa</taxon>
        <taxon>Spiralia</taxon>
        <taxon>Gnathifera</taxon>
        <taxon>Rotifera</taxon>
        <taxon>Eurotatoria</taxon>
        <taxon>Bdelloidea</taxon>
        <taxon>Philodinida</taxon>
        <taxon>Philodinidae</taxon>
        <taxon>Rotaria</taxon>
    </lineage>
</organism>
<dbReference type="AlphaFoldDB" id="A0A815ZEJ2"/>
<dbReference type="Proteomes" id="UP000663864">
    <property type="component" value="Unassembled WGS sequence"/>
</dbReference>
<accession>A0A815ZEJ2</accession>
<comment type="caution">
    <text evidence="3">The sequence shown here is derived from an EMBL/GenBank/DDBJ whole genome shotgun (WGS) entry which is preliminary data.</text>
</comment>
<dbReference type="PANTHER" id="PTHR47326:SF1">
    <property type="entry name" value="HTH PSQ-TYPE DOMAIN-CONTAINING PROTEIN"/>
    <property type="match status" value="1"/>
</dbReference>
<dbReference type="InterPro" id="IPR036397">
    <property type="entry name" value="RNaseH_sf"/>
</dbReference>
<evidence type="ECO:0000313" key="2">
    <source>
        <dbReference type="EMBL" id="CAF1349079.1"/>
    </source>
</evidence>
<dbReference type="EMBL" id="CAJNOU010002779">
    <property type="protein sequence ID" value="CAF1349079.1"/>
    <property type="molecule type" value="Genomic_DNA"/>
</dbReference>
<dbReference type="Proteomes" id="UP000663836">
    <property type="component" value="Unassembled WGS sequence"/>
</dbReference>
<name>A0A815ZEJ2_9BILA</name>
<evidence type="ECO:0000313" key="1">
    <source>
        <dbReference type="EMBL" id="CAF1324999.1"/>
    </source>
</evidence>
<evidence type="ECO:0000313" key="3">
    <source>
        <dbReference type="EMBL" id="CAF1583041.1"/>
    </source>
</evidence>
<dbReference type="EMBL" id="CAJOBD010002414">
    <property type="protein sequence ID" value="CAF3880242.1"/>
    <property type="molecule type" value="Genomic_DNA"/>
</dbReference>
<protein>
    <recommendedName>
        <fullName evidence="6">Transposase</fullName>
    </recommendedName>
</protein>
<evidence type="ECO:0000313" key="5">
    <source>
        <dbReference type="Proteomes" id="UP000663870"/>
    </source>
</evidence>